<dbReference type="eggNOG" id="COG0366">
    <property type="taxonomic scope" value="Bacteria"/>
</dbReference>
<feature type="domain" description="Glycosyl hydrolase family 13 catalytic" evidence="3">
    <location>
        <begin position="149"/>
        <end position="553"/>
    </location>
</feature>
<dbReference type="Proteomes" id="UP000029014">
    <property type="component" value="Unassembled WGS sequence"/>
</dbReference>
<dbReference type="GO" id="GO:0004558">
    <property type="term" value="F:alpha-1,4-glucosidase activity"/>
    <property type="evidence" value="ECO:0007669"/>
    <property type="project" value="UniProtKB-EC"/>
</dbReference>
<dbReference type="CDD" id="cd11338">
    <property type="entry name" value="AmyAc_CMD"/>
    <property type="match status" value="1"/>
</dbReference>
<dbReference type="EMBL" id="JGZD01000009">
    <property type="protein sequence ID" value="KFI72306.1"/>
    <property type="molecule type" value="Genomic_DNA"/>
</dbReference>
<evidence type="ECO:0000256" key="2">
    <source>
        <dbReference type="ARBA" id="ARBA00023295"/>
    </source>
</evidence>
<comment type="caution">
    <text evidence="4">The sequence shown here is derived from an EMBL/GenBank/DDBJ whole genome shotgun (WGS) entry which is preliminary data.</text>
</comment>
<evidence type="ECO:0000313" key="4">
    <source>
        <dbReference type="EMBL" id="KFI72306.1"/>
    </source>
</evidence>
<dbReference type="PANTHER" id="PTHR10357:SF210">
    <property type="entry name" value="MALTODEXTRIN GLUCOSIDASE"/>
    <property type="match status" value="1"/>
</dbReference>
<dbReference type="Gene3D" id="2.60.40.1180">
    <property type="entry name" value="Golgi alpha-mannosidase II"/>
    <property type="match status" value="1"/>
</dbReference>
<protein>
    <submittedName>
        <fullName evidence="4">Alpha amylase catalytic region</fullName>
        <ecNumber evidence="4">3.2.1.20</ecNumber>
    </submittedName>
</protein>
<reference evidence="4 5" key="1">
    <citation type="submission" date="2014-03" db="EMBL/GenBank/DDBJ databases">
        <title>Genomics of Bifidobacteria.</title>
        <authorList>
            <person name="Ventura M."/>
            <person name="Milani C."/>
            <person name="Lugli G.A."/>
        </authorList>
    </citation>
    <scope>NUCLEOTIDE SEQUENCE [LARGE SCALE GENOMIC DNA]</scope>
    <source>
        <strain evidence="4 5">LMG 11592</strain>
    </source>
</reference>
<dbReference type="PANTHER" id="PTHR10357">
    <property type="entry name" value="ALPHA-AMYLASE FAMILY MEMBER"/>
    <property type="match status" value="1"/>
</dbReference>
<sequence>MALSPHHDGSELYVSCSTPRLGDVVRVRVRIPVDAAYDAVRIRSTYDADIHVESAARIMEGPRGGVVAARAGTDDGVNDGFVAEDWYEAPLLVHNPVTRYRFMLMRADGGFDWLNATGVHRSEVSDSDDFIITTFTGSPSWNVDGAVYQIFPDRFCASGKSASRNPPPWAIPTAWGVTPLARGEGSGRQWYGGDLDGIRSRLDYIRDLGFTTVYLTPFFTAGSVHRYDASTFRHVDPLLGGDEALASLARECHGKGLRLVGDLTLNHTGSGHEWFRRALADPDSPERKFYMWRSYPDDYVAWMGVPSLPKLDWSSRELRERMIDGPDSVVGRWLGGSDGLDGWRIDVANQTGRYGADDLNLQVARSVRETVDGCTGGDGVLIAEHMHDPQNDLDVNGWQGVMNYAGFSRPIWTWLCDPGNTIDYMGLGVNFCRRRGVDAVSSMREFLAHVSWKTALSHWNNLDSHDTARIATLIGDERLVAVAVGLLMAFPGVPMVFAGDECGAVGSTGEESRVSMDWESMEGTHGTQGTHGIAVMETYRRLLGLRRACPALRSGGLRWAYADDDSFAFLREDADDRILVTASRTDGRRMRIDSGYIGSGRPRLLYGDGHVEDLPEGRVFVHDRASVCLWRLDPLPVPHW</sequence>
<evidence type="ECO:0000259" key="3">
    <source>
        <dbReference type="SMART" id="SM00642"/>
    </source>
</evidence>
<dbReference type="STRING" id="1693.BMIN_0198"/>
<accession>A0A087BMQ6</accession>
<name>A0A087BMQ6_9BIFI</name>
<dbReference type="InterPro" id="IPR013780">
    <property type="entry name" value="Glyco_hydro_b"/>
</dbReference>
<dbReference type="GO" id="GO:0005975">
    <property type="term" value="P:carbohydrate metabolic process"/>
    <property type="evidence" value="ECO:0007669"/>
    <property type="project" value="InterPro"/>
</dbReference>
<gene>
    <name evidence="4" type="ORF">BMIN_0198</name>
</gene>
<keyword evidence="5" id="KW-1185">Reference proteome</keyword>
<dbReference type="SMART" id="SM00642">
    <property type="entry name" value="Aamy"/>
    <property type="match status" value="1"/>
</dbReference>
<dbReference type="RefSeq" id="WP_022860953.1">
    <property type="nucleotide sequence ID" value="NZ_JGZD01000009.1"/>
</dbReference>
<keyword evidence="1 4" id="KW-0378">Hydrolase</keyword>
<evidence type="ECO:0000256" key="1">
    <source>
        <dbReference type="ARBA" id="ARBA00022801"/>
    </source>
</evidence>
<dbReference type="SUPFAM" id="SSF51445">
    <property type="entry name" value="(Trans)glycosidases"/>
    <property type="match status" value="1"/>
</dbReference>
<dbReference type="AlphaFoldDB" id="A0A087BMQ6"/>
<dbReference type="Pfam" id="PF00128">
    <property type="entry name" value="Alpha-amylase"/>
    <property type="match status" value="2"/>
</dbReference>
<proteinExistence type="predicted"/>
<dbReference type="InterPro" id="IPR006047">
    <property type="entry name" value="GH13_cat_dom"/>
</dbReference>
<dbReference type="EC" id="3.2.1.20" evidence="4"/>
<organism evidence="4 5">
    <name type="scientific">Bifidobacterium minimum</name>
    <dbReference type="NCBI Taxonomy" id="1693"/>
    <lineage>
        <taxon>Bacteria</taxon>
        <taxon>Bacillati</taxon>
        <taxon>Actinomycetota</taxon>
        <taxon>Actinomycetes</taxon>
        <taxon>Bifidobacteriales</taxon>
        <taxon>Bifidobacteriaceae</taxon>
        <taxon>Bifidobacterium</taxon>
    </lineage>
</organism>
<evidence type="ECO:0000313" key="5">
    <source>
        <dbReference type="Proteomes" id="UP000029014"/>
    </source>
</evidence>
<keyword evidence="2 4" id="KW-0326">Glycosidase</keyword>
<dbReference type="InterPro" id="IPR017853">
    <property type="entry name" value="GH"/>
</dbReference>
<dbReference type="Gene3D" id="3.20.20.80">
    <property type="entry name" value="Glycosidases"/>
    <property type="match status" value="1"/>
</dbReference>